<dbReference type="EMBL" id="PFQB01000123">
    <property type="protein sequence ID" value="PJA12185.1"/>
    <property type="molecule type" value="Genomic_DNA"/>
</dbReference>
<dbReference type="Proteomes" id="UP000228952">
    <property type="component" value="Unassembled WGS sequence"/>
</dbReference>
<evidence type="ECO:0000313" key="5">
    <source>
        <dbReference type="EMBL" id="PJA12185.1"/>
    </source>
</evidence>
<feature type="domain" description="Metallo-beta-lactamase" evidence="3">
    <location>
        <begin position="14"/>
        <end position="259"/>
    </location>
</feature>
<dbReference type="Pfam" id="PF10996">
    <property type="entry name" value="Beta-Casp"/>
    <property type="match status" value="1"/>
</dbReference>
<dbReference type="Gene3D" id="3.60.15.10">
    <property type="entry name" value="Ribonuclease Z/Hydroxyacylglutathione hydrolase-like"/>
    <property type="match status" value="1"/>
</dbReference>
<reference evidence="6" key="1">
    <citation type="submission" date="2017-09" db="EMBL/GenBank/DDBJ databases">
        <title>Depth-based differentiation of microbial function through sediment-hosted aquifers and enrichment of novel symbionts in the deep terrestrial subsurface.</title>
        <authorList>
            <person name="Probst A.J."/>
            <person name="Ladd B."/>
            <person name="Jarett J.K."/>
            <person name="Geller-Mcgrath D.E."/>
            <person name="Sieber C.M.K."/>
            <person name="Emerson J.B."/>
            <person name="Anantharaman K."/>
            <person name="Thomas B.C."/>
            <person name="Malmstrom R."/>
            <person name="Stieglmeier M."/>
            <person name="Klingl A."/>
            <person name="Woyke T."/>
            <person name="Ryan C.M."/>
            <person name="Banfield J.F."/>
        </authorList>
    </citation>
    <scope>NUCLEOTIDE SEQUENCE [LARGE SCALE GENOMIC DNA]</scope>
</reference>
<comment type="caution">
    <text evidence="5">The sequence shown here is derived from an EMBL/GenBank/DDBJ whole genome shotgun (WGS) entry which is preliminary data.</text>
</comment>
<evidence type="ECO:0000256" key="1">
    <source>
        <dbReference type="ARBA" id="ARBA00022801"/>
    </source>
</evidence>
<name>A0A2M7W1F6_9BACT</name>
<evidence type="ECO:0000259" key="4">
    <source>
        <dbReference type="SMART" id="SM01027"/>
    </source>
</evidence>
<sequence length="474" mass="53031">MKIKFSGATGGIVTGSSYLLETGKTTVLVDCGMYQGEESVERLNFEPFPFDPAHVDYILLTHAHLDHVGLLPKLVNNGFAGKIISTDATKSIAEIIMMDAAKLQEEDAYYKNEKSREKSNTGGGEEGGYSRHEPLYTRDDIAAVMELFETYPIGEQVKLTPDLAFRMREAGHILGAVAFEVWYMNTQGRERKLVMSGDLGQTGARIIKDPDFIREADYVIIESTYGGRNHRDKNSTLLELLAILQDAALKKSRVIIPTFAVERTQELLYEINLFVERKLLKGLKFYVDSPLAIKATEIFRAYKKYYDEDAMALVNSGDDPFAFRGLEYTENANDSRRIAGERGAVIMAGSGMCTGGRVLHHLMNTLPHKDAHIVFVGFQVPGTLGRRIIDGARTVRIHGVDVEVNAQIHTLNGFSAHADQHDLLYWLRSFGHSPKEVFITHGDQMNRTVFAQLVRDELQLNAVIPEPGQEFELE</sequence>
<evidence type="ECO:0000256" key="2">
    <source>
        <dbReference type="SAM" id="MobiDB-lite"/>
    </source>
</evidence>
<dbReference type="InterPro" id="IPR011108">
    <property type="entry name" value="RMMBL"/>
</dbReference>
<feature type="domain" description="Beta-Casp" evidence="4">
    <location>
        <begin position="264"/>
        <end position="388"/>
    </location>
</feature>
<organism evidence="5 6">
    <name type="scientific">Candidatus Dojkabacteria bacterium CG_4_10_14_0_2_um_filter_Dojkabacteria_WS6_41_15</name>
    <dbReference type="NCBI Taxonomy" id="2014249"/>
    <lineage>
        <taxon>Bacteria</taxon>
        <taxon>Candidatus Dojkabacteria</taxon>
    </lineage>
</organism>
<dbReference type="CDD" id="cd16295">
    <property type="entry name" value="TTHA0252-CPSF-like_MBL-fold"/>
    <property type="match status" value="1"/>
</dbReference>
<dbReference type="GO" id="GO:0016787">
    <property type="term" value="F:hydrolase activity"/>
    <property type="evidence" value="ECO:0007669"/>
    <property type="project" value="UniProtKB-KW"/>
</dbReference>
<dbReference type="SUPFAM" id="SSF56281">
    <property type="entry name" value="Metallo-hydrolase/oxidoreductase"/>
    <property type="match status" value="1"/>
</dbReference>
<feature type="region of interest" description="Disordered" evidence="2">
    <location>
        <begin position="111"/>
        <end position="132"/>
    </location>
</feature>
<dbReference type="PANTHER" id="PTHR11203:SF37">
    <property type="entry name" value="INTEGRATOR COMPLEX SUBUNIT 11"/>
    <property type="match status" value="1"/>
</dbReference>
<protein>
    <submittedName>
        <fullName evidence="5">MBL fold hydrolase</fullName>
    </submittedName>
</protein>
<dbReference type="InterPro" id="IPR022712">
    <property type="entry name" value="Beta_Casp"/>
</dbReference>
<dbReference type="SMART" id="SM00849">
    <property type="entry name" value="Lactamase_B"/>
    <property type="match status" value="1"/>
</dbReference>
<dbReference type="AlphaFoldDB" id="A0A2M7W1F6"/>
<dbReference type="GO" id="GO:0004521">
    <property type="term" value="F:RNA endonuclease activity"/>
    <property type="evidence" value="ECO:0007669"/>
    <property type="project" value="TreeGrafter"/>
</dbReference>
<proteinExistence type="predicted"/>
<evidence type="ECO:0000313" key="6">
    <source>
        <dbReference type="Proteomes" id="UP000228952"/>
    </source>
</evidence>
<dbReference type="SMART" id="SM01027">
    <property type="entry name" value="Beta-Casp"/>
    <property type="match status" value="1"/>
</dbReference>
<evidence type="ECO:0000259" key="3">
    <source>
        <dbReference type="SMART" id="SM00849"/>
    </source>
</evidence>
<dbReference type="InterPro" id="IPR050698">
    <property type="entry name" value="MBL"/>
</dbReference>
<dbReference type="Pfam" id="PF00753">
    <property type="entry name" value="Lactamase_B"/>
    <property type="match status" value="1"/>
</dbReference>
<accession>A0A2M7W1F6</accession>
<keyword evidence="1 5" id="KW-0378">Hydrolase</keyword>
<dbReference type="InterPro" id="IPR036866">
    <property type="entry name" value="RibonucZ/Hydroxyglut_hydro"/>
</dbReference>
<dbReference type="PANTHER" id="PTHR11203">
    <property type="entry name" value="CLEAVAGE AND POLYADENYLATION SPECIFICITY FACTOR FAMILY MEMBER"/>
    <property type="match status" value="1"/>
</dbReference>
<dbReference type="InterPro" id="IPR001279">
    <property type="entry name" value="Metallo-B-lactamas"/>
</dbReference>
<dbReference type="Gene3D" id="3.40.50.10890">
    <property type="match status" value="1"/>
</dbReference>
<gene>
    <name evidence="5" type="ORF">COX64_04965</name>
</gene>
<dbReference type="Pfam" id="PF07521">
    <property type="entry name" value="RMMBL"/>
    <property type="match status" value="1"/>
</dbReference>